<dbReference type="InterPro" id="IPR052524">
    <property type="entry name" value="MFS_Cyanate_Porter"/>
</dbReference>
<evidence type="ECO:0000256" key="1">
    <source>
        <dbReference type="SAM" id="Phobius"/>
    </source>
</evidence>
<keyword evidence="3" id="KW-1185">Reference proteome</keyword>
<dbReference type="Proteomes" id="UP000642107">
    <property type="component" value="Unassembled WGS sequence"/>
</dbReference>
<proteinExistence type="predicted"/>
<feature type="transmembrane region" description="Helical" evidence="1">
    <location>
        <begin position="169"/>
        <end position="188"/>
    </location>
</feature>
<feature type="transmembrane region" description="Helical" evidence="1">
    <location>
        <begin position="82"/>
        <end position="100"/>
    </location>
</feature>
<dbReference type="Pfam" id="PF07690">
    <property type="entry name" value="MFS_1"/>
    <property type="match status" value="1"/>
</dbReference>
<dbReference type="EMBL" id="JACZDF010000001">
    <property type="protein sequence ID" value="MBD9698058.1"/>
    <property type="molecule type" value="Genomic_DNA"/>
</dbReference>
<keyword evidence="1" id="KW-0812">Transmembrane</keyword>
<feature type="transmembrane region" description="Helical" evidence="1">
    <location>
        <begin position="379"/>
        <end position="401"/>
    </location>
</feature>
<feature type="transmembrane region" description="Helical" evidence="1">
    <location>
        <begin position="52"/>
        <end position="75"/>
    </location>
</feature>
<name>A0ABR9DLP4_9MICO</name>
<feature type="transmembrane region" description="Helical" evidence="1">
    <location>
        <begin position="317"/>
        <end position="338"/>
    </location>
</feature>
<feature type="transmembrane region" description="Helical" evidence="1">
    <location>
        <begin position="141"/>
        <end position="163"/>
    </location>
</feature>
<protein>
    <submittedName>
        <fullName evidence="2">MFS transporter</fullName>
    </submittedName>
</protein>
<sequence length="410" mass="41623">MITTRARSAVGGASGLLLVAIILYAFNLRGPIVAVAPVIRELAADLGVTDGTAGLLSTIPVICFAAATPFVAAYLRRASLERAVLVSLALVLVGTVVRSVGGFPLAIAGTIVIGVAITIGNVAVPVIVARDFPSRVGIVTGIYTSALNIGSVITTIGTAPLAALVGWRWALALWGVLVLVAAVVWRIATARIAAAPVSAPSADAADSTPVPADSIALLPPWRRWDVWLLVAAFGAQSFSYYGSSTWLPSILADTIGLSKDGAGAASSVFQLMAIVGSLGAPALLARGLPLRTVSAVLVGCWLVLPTGLLLAPHGYLVWMAAAGVAQGGFFTMVVVMMVRRSGGSSNMRRMSAFVQGLGYCLAAAGPVALGLVHDATGSWTAPLLTVLVMVGIMAAAGLTVASAKPVATID</sequence>
<keyword evidence="1" id="KW-1133">Transmembrane helix</keyword>
<feature type="transmembrane region" description="Helical" evidence="1">
    <location>
        <begin position="106"/>
        <end position="129"/>
    </location>
</feature>
<dbReference type="PANTHER" id="PTHR23523:SF2">
    <property type="entry name" value="2-NITROIMIDAZOLE TRANSPORTER"/>
    <property type="match status" value="1"/>
</dbReference>
<feature type="transmembrane region" description="Helical" evidence="1">
    <location>
        <begin position="262"/>
        <end position="285"/>
    </location>
</feature>
<comment type="caution">
    <text evidence="2">The sequence shown here is derived from an EMBL/GenBank/DDBJ whole genome shotgun (WGS) entry which is preliminary data.</text>
</comment>
<feature type="transmembrane region" description="Helical" evidence="1">
    <location>
        <begin position="12"/>
        <end position="32"/>
    </location>
</feature>
<dbReference type="PANTHER" id="PTHR23523">
    <property type="match status" value="1"/>
</dbReference>
<accession>A0ABR9DLP4</accession>
<feature type="transmembrane region" description="Helical" evidence="1">
    <location>
        <begin position="292"/>
        <end position="311"/>
    </location>
</feature>
<keyword evidence="1" id="KW-0472">Membrane</keyword>
<dbReference type="InterPro" id="IPR036259">
    <property type="entry name" value="MFS_trans_sf"/>
</dbReference>
<organism evidence="2 3">
    <name type="scientific">Flavimobilis rhizosphaerae</name>
    <dbReference type="NCBI Taxonomy" id="2775421"/>
    <lineage>
        <taxon>Bacteria</taxon>
        <taxon>Bacillati</taxon>
        <taxon>Actinomycetota</taxon>
        <taxon>Actinomycetes</taxon>
        <taxon>Micrococcales</taxon>
        <taxon>Jonesiaceae</taxon>
        <taxon>Flavimobilis</taxon>
    </lineage>
</organism>
<feature type="transmembrane region" description="Helical" evidence="1">
    <location>
        <begin position="350"/>
        <end position="373"/>
    </location>
</feature>
<dbReference type="InterPro" id="IPR011701">
    <property type="entry name" value="MFS"/>
</dbReference>
<dbReference type="Gene3D" id="1.20.1250.20">
    <property type="entry name" value="MFS general substrate transporter like domains"/>
    <property type="match status" value="2"/>
</dbReference>
<gene>
    <name evidence="2" type="ORF">IGS67_00910</name>
</gene>
<reference evidence="2 3" key="1">
    <citation type="submission" date="2020-09" db="EMBL/GenBank/DDBJ databases">
        <title>Flavimobilis rhizosphaerae sp. nov., isolated from rhizosphere soil of Spartina alterniflora.</title>
        <authorList>
            <person name="Hanqin C."/>
        </authorList>
    </citation>
    <scope>NUCLEOTIDE SEQUENCE [LARGE SCALE GENOMIC DNA]</scope>
    <source>
        <strain evidence="2 3">GY 10621</strain>
    </source>
</reference>
<dbReference type="SUPFAM" id="SSF103473">
    <property type="entry name" value="MFS general substrate transporter"/>
    <property type="match status" value="1"/>
</dbReference>
<evidence type="ECO:0000313" key="2">
    <source>
        <dbReference type="EMBL" id="MBD9698058.1"/>
    </source>
</evidence>
<feature type="transmembrane region" description="Helical" evidence="1">
    <location>
        <begin position="224"/>
        <end position="242"/>
    </location>
</feature>
<evidence type="ECO:0000313" key="3">
    <source>
        <dbReference type="Proteomes" id="UP000642107"/>
    </source>
</evidence>